<keyword evidence="4" id="KW-0862">Zinc</keyword>
<evidence type="ECO:0000259" key="6">
    <source>
        <dbReference type="Pfam" id="PF00413"/>
    </source>
</evidence>
<accession>A0ABU2WX55</accession>
<evidence type="ECO:0000256" key="2">
    <source>
        <dbReference type="ARBA" id="ARBA00022723"/>
    </source>
</evidence>
<feature type="chain" id="PRO_5047454822" evidence="5">
    <location>
        <begin position="36"/>
        <end position="182"/>
    </location>
</feature>
<keyword evidence="5" id="KW-0732">Signal</keyword>
<proteinExistence type="predicted"/>
<dbReference type="GO" id="GO:0008237">
    <property type="term" value="F:metallopeptidase activity"/>
    <property type="evidence" value="ECO:0007669"/>
    <property type="project" value="UniProtKB-KW"/>
</dbReference>
<feature type="domain" description="Peptidase M10 metallopeptidase" evidence="6">
    <location>
        <begin position="82"/>
        <end position="176"/>
    </location>
</feature>
<evidence type="ECO:0000256" key="4">
    <source>
        <dbReference type="ARBA" id="ARBA00022833"/>
    </source>
</evidence>
<dbReference type="SUPFAM" id="SSF55486">
    <property type="entry name" value="Metalloproteases ('zincins'), catalytic domain"/>
    <property type="match status" value="1"/>
</dbReference>
<dbReference type="Gene3D" id="3.40.390.10">
    <property type="entry name" value="Collagenase (Catalytic Domain)"/>
    <property type="match status" value="1"/>
</dbReference>
<protein>
    <submittedName>
        <fullName evidence="7">M57 family metalloprotease</fullName>
    </submittedName>
</protein>
<name>A0ABU2WX55_9ACTN</name>
<reference evidence="7" key="1">
    <citation type="submission" date="2023-09" db="EMBL/GenBank/DDBJ databases">
        <title>30 novel species of actinomycetes from the DSMZ collection.</title>
        <authorList>
            <person name="Nouioui I."/>
        </authorList>
    </citation>
    <scope>NUCLEOTIDE SEQUENCE</scope>
    <source>
        <strain evidence="7">DSM 115977</strain>
    </source>
</reference>
<dbReference type="InterPro" id="IPR024079">
    <property type="entry name" value="MetalloPept_cat_dom_sf"/>
</dbReference>
<evidence type="ECO:0000256" key="5">
    <source>
        <dbReference type="SAM" id="SignalP"/>
    </source>
</evidence>
<dbReference type="EMBL" id="JAVRFL010000011">
    <property type="protein sequence ID" value="MDT0529642.1"/>
    <property type="molecule type" value="Genomic_DNA"/>
</dbReference>
<keyword evidence="7" id="KW-0482">Metalloprotease</keyword>
<dbReference type="Pfam" id="PF00413">
    <property type="entry name" value="Peptidase_M10"/>
    <property type="match status" value="1"/>
</dbReference>
<keyword evidence="2" id="KW-0479">Metal-binding</keyword>
<keyword evidence="8" id="KW-1185">Reference proteome</keyword>
<dbReference type="InterPro" id="IPR001818">
    <property type="entry name" value="Pept_M10_metallopeptidase"/>
</dbReference>
<comment type="caution">
    <text evidence="7">The sequence shown here is derived from an EMBL/GenBank/DDBJ whole genome shotgun (WGS) entry which is preliminary data.</text>
</comment>
<feature type="signal peptide" evidence="5">
    <location>
        <begin position="1"/>
        <end position="35"/>
    </location>
</feature>
<sequence length="182" mass="19848">MEQRESAFRRRPAWSMLVVSGMLAASALFATPAAADVGIAGSACNAVDGGELVYDDFTKYNDSLNHAVNQWNALNPIDVRADDAWSYSDVDVSDSNDGGNGTVAYYSCVAGADDIVMNTHYLDSYSTSRDHAAMTHEFGHAIGLDHGPEVAVMDPYSTDYNPNMNNNLQSWDISTYHSKWGY</sequence>
<organism evidence="7 8">
    <name type="scientific">Micromonospora reichwaldensis</name>
    <dbReference type="NCBI Taxonomy" id="3075516"/>
    <lineage>
        <taxon>Bacteria</taxon>
        <taxon>Bacillati</taxon>
        <taxon>Actinomycetota</taxon>
        <taxon>Actinomycetes</taxon>
        <taxon>Micromonosporales</taxon>
        <taxon>Micromonosporaceae</taxon>
        <taxon>Micromonospora</taxon>
    </lineage>
</organism>
<gene>
    <name evidence="7" type="ORF">RM555_11650</name>
</gene>
<evidence type="ECO:0000256" key="3">
    <source>
        <dbReference type="ARBA" id="ARBA00022801"/>
    </source>
</evidence>
<evidence type="ECO:0000313" key="8">
    <source>
        <dbReference type="Proteomes" id="UP001180973"/>
    </source>
</evidence>
<evidence type="ECO:0000256" key="1">
    <source>
        <dbReference type="ARBA" id="ARBA00022670"/>
    </source>
</evidence>
<keyword evidence="1" id="KW-0645">Protease</keyword>
<dbReference type="RefSeq" id="WP_311411752.1">
    <property type="nucleotide sequence ID" value="NZ_JAVRFL010000011.1"/>
</dbReference>
<keyword evidence="3" id="KW-0378">Hydrolase</keyword>
<evidence type="ECO:0000313" key="7">
    <source>
        <dbReference type="EMBL" id="MDT0529642.1"/>
    </source>
</evidence>
<dbReference type="Proteomes" id="UP001180973">
    <property type="component" value="Unassembled WGS sequence"/>
</dbReference>